<accession>A0A4P2PYA9</accession>
<feature type="domain" description="PpiC" evidence="4">
    <location>
        <begin position="134"/>
        <end position="270"/>
    </location>
</feature>
<feature type="compositionally biased region" description="Pro residues" evidence="2">
    <location>
        <begin position="180"/>
        <end position="194"/>
    </location>
</feature>
<evidence type="ECO:0000256" key="2">
    <source>
        <dbReference type="SAM" id="MobiDB-lite"/>
    </source>
</evidence>
<dbReference type="EMBL" id="CP012670">
    <property type="protein sequence ID" value="AUX21824.1"/>
    <property type="molecule type" value="Genomic_DNA"/>
</dbReference>
<evidence type="ECO:0000313" key="5">
    <source>
        <dbReference type="EMBL" id="AUX21824.1"/>
    </source>
</evidence>
<dbReference type="InterPro" id="IPR027304">
    <property type="entry name" value="Trigger_fact/SurA_dom_sf"/>
</dbReference>
<feature type="signal peptide" evidence="3">
    <location>
        <begin position="1"/>
        <end position="28"/>
    </location>
</feature>
<name>A0A4P2PYA9_SORCE</name>
<keyword evidence="3" id="KW-0732">Signal</keyword>
<keyword evidence="1" id="KW-0413">Isomerase</keyword>
<proteinExistence type="predicted"/>
<dbReference type="InterPro" id="IPR046357">
    <property type="entry name" value="PPIase_dom_sf"/>
</dbReference>
<dbReference type="PANTHER" id="PTHR47245">
    <property type="entry name" value="PEPTIDYLPROLYL ISOMERASE"/>
    <property type="match status" value="1"/>
</dbReference>
<evidence type="ECO:0000256" key="3">
    <source>
        <dbReference type="SAM" id="SignalP"/>
    </source>
</evidence>
<organism evidence="5 6">
    <name type="scientific">Sorangium cellulosum</name>
    <name type="common">Polyangium cellulosum</name>
    <dbReference type="NCBI Taxonomy" id="56"/>
    <lineage>
        <taxon>Bacteria</taxon>
        <taxon>Pseudomonadati</taxon>
        <taxon>Myxococcota</taxon>
        <taxon>Polyangia</taxon>
        <taxon>Polyangiales</taxon>
        <taxon>Polyangiaceae</taxon>
        <taxon>Sorangium</taxon>
    </lineage>
</organism>
<dbReference type="InterPro" id="IPR050245">
    <property type="entry name" value="PrsA_foldase"/>
</dbReference>
<dbReference type="RefSeq" id="WP_129347088.1">
    <property type="nucleotide sequence ID" value="NZ_CP012670.1"/>
</dbReference>
<reference evidence="5 6" key="1">
    <citation type="submission" date="2015-09" db="EMBL/GenBank/DDBJ databases">
        <title>Sorangium comparison.</title>
        <authorList>
            <person name="Zaburannyi N."/>
            <person name="Bunk B."/>
            <person name="Overmann J."/>
            <person name="Mueller R."/>
        </authorList>
    </citation>
    <scope>NUCLEOTIDE SEQUENCE [LARGE SCALE GENOMIC DNA]</scope>
    <source>
        <strain evidence="5 6">So ceGT47</strain>
    </source>
</reference>
<evidence type="ECO:0000256" key="1">
    <source>
        <dbReference type="PROSITE-ProRule" id="PRU00278"/>
    </source>
</evidence>
<dbReference type="InterPro" id="IPR000297">
    <property type="entry name" value="PPIase_PpiC"/>
</dbReference>
<feature type="chain" id="PRO_5020377685" description="PpiC domain-containing protein" evidence="3">
    <location>
        <begin position="29"/>
        <end position="327"/>
    </location>
</feature>
<keyword evidence="1" id="KW-0697">Rotamase</keyword>
<gene>
    <name evidence="5" type="ORF">SOCEGT47_023130</name>
</gene>
<dbReference type="Pfam" id="PF13145">
    <property type="entry name" value="Rotamase_2"/>
    <property type="match status" value="1"/>
</dbReference>
<dbReference type="AlphaFoldDB" id="A0A4P2PYA9"/>
<feature type="region of interest" description="Disordered" evidence="2">
    <location>
        <begin position="172"/>
        <end position="196"/>
    </location>
</feature>
<dbReference type="PANTHER" id="PTHR47245:SF2">
    <property type="entry name" value="PEPTIDYL-PROLYL CIS-TRANS ISOMERASE HP_0175-RELATED"/>
    <property type="match status" value="1"/>
</dbReference>
<evidence type="ECO:0000313" key="6">
    <source>
        <dbReference type="Proteomes" id="UP000295781"/>
    </source>
</evidence>
<dbReference type="SUPFAM" id="SSF109998">
    <property type="entry name" value="Triger factor/SurA peptide-binding domain-like"/>
    <property type="match status" value="1"/>
</dbReference>
<dbReference type="GO" id="GO:0003755">
    <property type="term" value="F:peptidyl-prolyl cis-trans isomerase activity"/>
    <property type="evidence" value="ECO:0007669"/>
    <property type="project" value="UniProtKB-KW"/>
</dbReference>
<dbReference type="PROSITE" id="PS50198">
    <property type="entry name" value="PPIC_PPIASE_2"/>
    <property type="match status" value="1"/>
</dbReference>
<evidence type="ECO:0000259" key="4">
    <source>
        <dbReference type="PROSITE" id="PS50198"/>
    </source>
</evidence>
<protein>
    <recommendedName>
        <fullName evidence="4">PpiC domain-containing protein</fullName>
    </recommendedName>
</protein>
<dbReference type="Gene3D" id="3.10.50.40">
    <property type="match status" value="1"/>
</dbReference>
<sequence length="327" mass="34726">MRPGRRSIAAAACVACVAWAALSTSASGAPTLRPDVAARVGAEEIPVALVGRIAAAQRISPAQARDAALRDALFAAEARARGLEQAPDVQREINAVLARRLLHHLSEEAANAGPVTDDELRVATERHWLELDRPEGYRTVHAVVRLAADADEATRARAKELVEAVRAAVASAREVARRSAPPPATGPRQPPPADPAVDAFVSAAKGVPTNGLELVAEPLPPVTAAGRVLAAESQRFDPDFSRAAASLAARGDLSAPIPSRFGVHVIMLLERIPAQVVPVEERRRLVRDEVVTDRARAALARLLEGLRREPKVVGGFDALLELVRIEP</sequence>
<dbReference type="Proteomes" id="UP000295781">
    <property type="component" value="Chromosome"/>
</dbReference>
<dbReference type="OrthoDB" id="5518306at2"/>